<dbReference type="Pfam" id="PF12833">
    <property type="entry name" value="HTH_18"/>
    <property type="match status" value="1"/>
</dbReference>
<dbReference type="SMART" id="SM00342">
    <property type="entry name" value="HTH_ARAC"/>
    <property type="match status" value="1"/>
</dbReference>
<evidence type="ECO:0000256" key="1">
    <source>
        <dbReference type="ARBA" id="ARBA00023015"/>
    </source>
</evidence>
<feature type="domain" description="HTH araC/xylS-type" evidence="4">
    <location>
        <begin position="231"/>
        <end position="329"/>
    </location>
</feature>
<dbReference type="GO" id="GO:0043565">
    <property type="term" value="F:sequence-specific DNA binding"/>
    <property type="evidence" value="ECO:0007669"/>
    <property type="project" value="InterPro"/>
</dbReference>
<sequence length="340" mass="37144">MTAPELQEASHRLGTLPGLHSGDIAEAVSAMSMRYRPHDLSLPGGGRHPIDFRHHAVEFGGATLNLLRYGPEVVIEAGIFEQFYMLEFPLSGGVCVDFGRRRVRSEIGRGLILSPGPAIHSNWRAGTTQLMLRIERGVVERAFRDHVGDAAAGTPVFAPEIDLDTQAGRRIARLLGLLVGEQIEADRHGTAALPAGPIVQAVLETVFAHIPYEVAETAVPLLRGPVPRCVHRFRALLDDPAMLALTVGDLARRIGVSQRTLTTDMRRFAGHSPHQYLTARRMDRACALLTRSDLPVAEIARCVGYANAGRFAALFRQAHGVFPADYRRFADPGQAPETHQ</sequence>
<dbReference type="InterPro" id="IPR009057">
    <property type="entry name" value="Homeodomain-like_sf"/>
</dbReference>
<dbReference type="InterPro" id="IPR035418">
    <property type="entry name" value="AraC-bd_2"/>
</dbReference>
<gene>
    <name evidence="5" type="ORF">GN330_09190</name>
</gene>
<keyword evidence="6" id="KW-1185">Reference proteome</keyword>
<dbReference type="EMBL" id="WPHG01000002">
    <property type="protein sequence ID" value="MVA97422.1"/>
    <property type="molecule type" value="Genomic_DNA"/>
</dbReference>
<keyword evidence="3" id="KW-0804">Transcription</keyword>
<dbReference type="PRINTS" id="PR00032">
    <property type="entry name" value="HTHARAC"/>
</dbReference>
<reference evidence="5 6" key="1">
    <citation type="submission" date="2019-12" db="EMBL/GenBank/DDBJ databases">
        <title>Nitratireductor arenosus sp. nov., Isolated from sea sand, Jeju island, South Korea.</title>
        <authorList>
            <person name="Kim W."/>
        </authorList>
    </citation>
    <scope>NUCLEOTIDE SEQUENCE [LARGE SCALE GENOMIC DNA]</scope>
    <source>
        <strain evidence="5 6">CAU 1489</strain>
    </source>
</reference>
<evidence type="ECO:0000256" key="2">
    <source>
        <dbReference type="ARBA" id="ARBA00023125"/>
    </source>
</evidence>
<dbReference type="GO" id="GO:0003700">
    <property type="term" value="F:DNA-binding transcription factor activity"/>
    <property type="evidence" value="ECO:0007669"/>
    <property type="project" value="InterPro"/>
</dbReference>
<dbReference type="Proteomes" id="UP000463224">
    <property type="component" value="Unassembled WGS sequence"/>
</dbReference>
<keyword evidence="1" id="KW-0805">Transcription regulation</keyword>
<evidence type="ECO:0000313" key="5">
    <source>
        <dbReference type="EMBL" id="MVA97422.1"/>
    </source>
</evidence>
<accession>A0A844QDS1</accession>
<dbReference type="SUPFAM" id="SSF46689">
    <property type="entry name" value="Homeodomain-like"/>
    <property type="match status" value="1"/>
</dbReference>
<dbReference type="InterPro" id="IPR050204">
    <property type="entry name" value="AraC_XylS_family_regulators"/>
</dbReference>
<proteinExistence type="predicted"/>
<dbReference type="InterPro" id="IPR018060">
    <property type="entry name" value="HTH_AraC"/>
</dbReference>
<keyword evidence="2" id="KW-0238">DNA-binding</keyword>
<evidence type="ECO:0000313" key="6">
    <source>
        <dbReference type="Proteomes" id="UP000463224"/>
    </source>
</evidence>
<dbReference type="Pfam" id="PF14525">
    <property type="entry name" value="AraC_binding_2"/>
    <property type="match status" value="1"/>
</dbReference>
<dbReference type="Gene3D" id="1.10.10.60">
    <property type="entry name" value="Homeodomain-like"/>
    <property type="match status" value="2"/>
</dbReference>
<evidence type="ECO:0000259" key="4">
    <source>
        <dbReference type="PROSITE" id="PS01124"/>
    </source>
</evidence>
<dbReference type="PANTHER" id="PTHR46796">
    <property type="entry name" value="HTH-TYPE TRANSCRIPTIONAL ACTIVATOR RHAS-RELATED"/>
    <property type="match status" value="1"/>
</dbReference>
<dbReference type="PANTHER" id="PTHR46796:SF6">
    <property type="entry name" value="ARAC SUBFAMILY"/>
    <property type="match status" value="1"/>
</dbReference>
<comment type="caution">
    <text evidence="5">The sequence shown here is derived from an EMBL/GenBank/DDBJ whole genome shotgun (WGS) entry which is preliminary data.</text>
</comment>
<dbReference type="InterPro" id="IPR020449">
    <property type="entry name" value="Tscrpt_reg_AraC-type_HTH"/>
</dbReference>
<dbReference type="PROSITE" id="PS01124">
    <property type="entry name" value="HTH_ARAC_FAMILY_2"/>
    <property type="match status" value="1"/>
</dbReference>
<evidence type="ECO:0000256" key="3">
    <source>
        <dbReference type="ARBA" id="ARBA00023163"/>
    </source>
</evidence>
<protein>
    <submittedName>
        <fullName evidence="5">Helix-turn-helix domain-containing protein</fullName>
    </submittedName>
</protein>
<name>A0A844QDS1_9HYPH</name>
<organism evidence="5 6">
    <name type="scientific">Nitratireductor arenosus</name>
    <dbReference type="NCBI Taxonomy" id="2682096"/>
    <lineage>
        <taxon>Bacteria</taxon>
        <taxon>Pseudomonadati</taxon>
        <taxon>Pseudomonadota</taxon>
        <taxon>Alphaproteobacteria</taxon>
        <taxon>Hyphomicrobiales</taxon>
        <taxon>Phyllobacteriaceae</taxon>
        <taxon>Nitratireductor</taxon>
    </lineage>
</organism>
<dbReference type="AlphaFoldDB" id="A0A844QDS1"/>